<dbReference type="InterPro" id="IPR006016">
    <property type="entry name" value="UspA"/>
</dbReference>
<reference evidence="4 5" key="1">
    <citation type="submission" date="2019-12" db="EMBL/GenBank/DDBJ databases">
        <authorList>
            <person name="Li C."/>
            <person name="Zhao J."/>
        </authorList>
    </citation>
    <scope>NUCLEOTIDE SEQUENCE [LARGE SCALE GENOMIC DNA]</scope>
    <source>
        <strain evidence="4 5">NEAU-DD11</strain>
    </source>
</reference>
<proteinExistence type="inferred from homology"/>
<dbReference type="PRINTS" id="PR01438">
    <property type="entry name" value="UNVRSLSTRESS"/>
</dbReference>
<dbReference type="Gene3D" id="3.40.50.620">
    <property type="entry name" value="HUPs"/>
    <property type="match status" value="1"/>
</dbReference>
<organism evidence="4 5">
    <name type="scientific">Massilia cellulosiltytica</name>
    <dbReference type="NCBI Taxonomy" id="2683234"/>
    <lineage>
        <taxon>Bacteria</taxon>
        <taxon>Pseudomonadati</taxon>
        <taxon>Pseudomonadota</taxon>
        <taxon>Betaproteobacteria</taxon>
        <taxon>Burkholderiales</taxon>
        <taxon>Oxalobacteraceae</taxon>
        <taxon>Telluria group</taxon>
        <taxon>Massilia</taxon>
    </lineage>
</organism>
<accession>A0A7X3G584</accession>
<gene>
    <name evidence="4" type="ORF">GPY61_27455</name>
</gene>
<feature type="compositionally biased region" description="Low complexity" evidence="2">
    <location>
        <begin position="32"/>
        <end position="42"/>
    </location>
</feature>
<evidence type="ECO:0000259" key="3">
    <source>
        <dbReference type="Pfam" id="PF00582"/>
    </source>
</evidence>
<sequence>MHLAGRARLLAGRRHPCDGRQPRLRPDLHGLARPARAVAAAGRQRDAESAGRRPRARDGHATPRFREEVTVYKRILVPVDGTERGAAALGSALGLAKLGGGTIVGVHVAGESPLLATGDIGGPFYDAWRAEADRQGRDALDYVVRRATEAGVPCETVLAPPGPPWEGIIATVRARGCDVIVMASHGRHGMAARLLGSETQRVLIHCDIPVLVVR</sequence>
<evidence type="ECO:0000256" key="2">
    <source>
        <dbReference type="SAM" id="MobiDB-lite"/>
    </source>
</evidence>
<dbReference type="InterPro" id="IPR006015">
    <property type="entry name" value="Universal_stress_UspA"/>
</dbReference>
<feature type="compositionally biased region" description="Basic and acidic residues" evidence="2">
    <location>
        <begin position="43"/>
        <end position="63"/>
    </location>
</feature>
<dbReference type="CDD" id="cd00293">
    <property type="entry name" value="USP-like"/>
    <property type="match status" value="1"/>
</dbReference>
<dbReference type="SUPFAM" id="SSF52402">
    <property type="entry name" value="Adenine nucleotide alpha hydrolases-like"/>
    <property type="match status" value="1"/>
</dbReference>
<protein>
    <recommendedName>
        <fullName evidence="3">UspA domain-containing protein</fullName>
    </recommendedName>
</protein>
<evidence type="ECO:0000256" key="1">
    <source>
        <dbReference type="ARBA" id="ARBA00008791"/>
    </source>
</evidence>
<dbReference type="Proteomes" id="UP000443353">
    <property type="component" value="Unassembled WGS sequence"/>
</dbReference>
<dbReference type="EMBL" id="WSES01000009">
    <property type="protein sequence ID" value="MVW63670.1"/>
    <property type="molecule type" value="Genomic_DNA"/>
</dbReference>
<name>A0A7X3G584_9BURK</name>
<dbReference type="PANTHER" id="PTHR46268:SF15">
    <property type="entry name" value="UNIVERSAL STRESS PROTEIN HP_0031"/>
    <property type="match status" value="1"/>
</dbReference>
<feature type="domain" description="UspA" evidence="3">
    <location>
        <begin position="72"/>
        <end position="214"/>
    </location>
</feature>
<feature type="compositionally biased region" description="Basic and acidic residues" evidence="2">
    <location>
        <begin position="15"/>
        <end position="30"/>
    </location>
</feature>
<feature type="region of interest" description="Disordered" evidence="2">
    <location>
        <begin position="1"/>
        <end position="63"/>
    </location>
</feature>
<comment type="caution">
    <text evidence="4">The sequence shown here is derived from an EMBL/GenBank/DDBJ whole genome shotgun (WGS) entry which is preliminary data.</text>
</comment>
<dbReference type="Pfam" id="PF00582">
    <property type="entry name" value="Usp"/>
    <property type="match status" value="1"/>
</dbReference>
<evidence type="ECO:0000313" key="4">
    <source>
        <dbReference type="EMBL" id="MVW63670.1"/>
    </source>
</evidence>
<feature type="compositionally biased region" description="Low complexity" evidence="2">
    <location>
        <begin position="1"/>
        <end position="10"/>
    </location>
</feature>
<evidence type="ECO:0000313" key="5">
    <source>
        <dbReference type="Proteomes" id="UP000443353"/>
    </source>
</evidence>
<comment type="similarity">
    <text evidence="1">Belongs to the universal stress protein A family.</text>
</comment>
<keyword evidence="5" id="KW-1185">Reference proteome</keyword>
<dbReference type="PANTHER" id="PTHR46268">
    <property type="entry name" value="STRESS RESPONSE PROTEIN NHAX"/>
    <property type="match status" value="1"/>
</dbReference>
<dbReference type="AlphaFoldDB" id="A0A7X3G584"/>
<dbReference type="InterPro" id="IPR014729">
    <property type="entry name" value="Rossmann-like_a/b/a_fold"/>
</dbReference>